<evidence type="ECO:0000256" key="7">
    <source>
        <dbReference type="ARBA" id="ARBA00023004"/>
    </source>
</evidence>
<dbReference type="InterPro" id="IPR015422">
    <property type="entry name" value="PyrdxlP-dep_Trfase_small"/>
</dbReference>
<dbReference type="GO" id="GO:0031071">
    <property type="term" value="F:cysteine desulfurase activity"/>
    <property type="evidence" value="ECO:0007669"/>
    <property type="project" value="UniProtKB-EC"/>
</dbReference>
<accession>A0A382I8Y8</accession>
<dbReference type="Gene3D" id="3.40.640.10">
    <property type="entry name" value="Type I PLP-dependent aspartate aminotransferase-like (Major domain)"/>
    <property type="match status" value="1"/>
</dbReference>
<evidence type="ECO:0000256" key="1">
    <source>
        <dbReference type="ARBA" id="ARBA00001933"/>
    </source>
</evidence>
<protein>
    <recommendedName>
        <fullName evidence="3">cysteine desulfurase</fullName>
        <ecNumber evidence="3">2.8.1.7</ecNumber>
    </recommendedName>
</protein>
<dbReference type="InterPro" id="IPR000192">
    <property type="entry name" value="Aminotrans_V_dom"/>
</dbReference>
<feature type="non-terminal residue" evidence="10">
    <location>
        <position position="1"/>
    </location>
</feature>
<feature type="domain" description="Aminotransferase class V" evidence="9">
    <location>
        <begin position="7"/>
        <end position="372"/>
    </location>
</feature>
<dbReference type="EC" id="2.8.1.7" evidence="3"/>
<name>A0A382I8Y8_9ZZZZ</name>
<evidence type="ECO:0000256" key="6">
    <source>
        <dbReference type="ARBA" id="ARBA00022898"/>
    </source>
</evidence>
<comment type="cofactor">
    <cofactor evidence="1">
        <name>pyridoxal 5'-phosphate</name>
        <dbReference type="ChEBI" id="CHEBI:597326"/>
    </cofactor>
</comment>
<dbReference type="Gene3D" id="3.90.1150.10">
    <property type="entry name" value="Aspartate Aminotransferase, domain 1"/>
    <property type="match status" value="1"/>
</dbReference>
<keyword evidence="4" id="KW-0808">Transferase</keyword>
<dbReference type="AlphaFoldDB" id="A0A382I8Y8"/>
<dbReference type="EMBL" id="UINC01065927">
    <property type="protein sequence ID" value="SVB96086.1"/>
    <property type="molecule type" value="Genomic_DNA"/>
</dbReference>
<evidence type="ECO:0000313" key="10">
    <source>
        <dbReference type="EMBL" id="SVB96086.1"/>
    </source>
</evidence>
<proteinExistence type="inferred from homology"/>
<dbReference type="PIRSF" id="PIRSF005572">
    <property type="entry name" value="NifS"/>
    <property type="match status" value="1"/>
</dbReference>
<evidence type="ECO:0000256" key="8">
    <source>
        <dbReference type="ARBA" id="ARBA00023014"/>
    </source>
</evidence>
<organism evidence="10">
    <name type="scientific">marine metagenome</name>
    <dbReference type="NCBI Taxonomy" id="408172"/>
    <lineage>
        <taxon>unclassified sequences</taxon>
        <taxon>metagenomes</taxon>
        <taxon>ecological metagenomes</taxon>
    </lineage>
</organism>
<dbReference type="PANTHER" id="PTHR11601:SF34">
    <property type="entry name" value="CYSTEINE DESULFURASE"/>
    <property type="match status" value="1"/>
</dbReference>
<dbReference type="InterPro" id="IPR020578">
    <property type="entry name" value="Aminotrans_V_PyrdxlP_BS"/>
</dbReference>
<evidence type="ECO:0000259" key="9">
    <source>
        <dbReference type="Pfam" id="PF00266"/>
    </source>
</evidence>
<reference evidence="10" key="1">
    <citation type="submission" date="2018-05" db="EMBL/GenBank/DDBJ databases">
        <authorList>
            <person name="Lanie J.A."/>
            <person name="Ng W.-L."/>
            <person name="Kazmierczak K.M."/>
            <person name="Andrzejewski T.M."/>
            <person name="Davidsen T.M."/>
            <person name="Wayne K.J."/>
            <person name="Tettelin H."/>
            <person name="Glass J.I."/>
            <person name="Rusch D."/>
            <person name="Podicherti R."/>
            <person name="Tsui H.-C.T."/>
            <person name="Winkler M.E."/>
        </authorList>
    </citation>
    <scope>NUCLEOTIDE SEQUENCE</scope>
</reference>
<dbReference type="InterPro" id="IPR015421">
    <property type="entry name" value="PyrdxlP-dep_Trfase_major"/>
</dbReference>
<dbReference type="InterPro" id="IPR016454">
    <property type="entry name" value="Cysteine_dSase"/>
</dbReference>
<evidence type="ECO:0000256" key="5">
    <source>
        <dbReference type="ARBA" id="ARBA00022723"/>
    </source>
</evidence>
<dbReference type="PROSITE" id="PS00595">
    <property type="entry name" value="AA_TRANSFER_CLASS_5"/>
    <property type="match status" value="1"/>
</dbReference>
<dbReference type="Pfam" id="PF00266">
    <property type="entry name" value="Aminotran_5"/>
    <property type="match status" value="1"/>
</dbReference>
<evidence type="ECO:0000256" key="3">
    <source>
        <dbReference type="ARBA" id="ARBA00012239"/>
    </source>
</evidence>
<evidence type="ECO:0000256" key="4">
    <source>
        <dbReference type="ARBA" id="ARBA00022679"/>
    </source>
</evidence>
<keyword evidence="7" id="KW-0408">Iron</keyword>
<dbReference type="InterPro" id="IPR015424">
    <property type="entry name" value="PyrdxlP-dep_Trfase"/>
</dbReference>
<comment type="similarity">
    <text evidence="2">Belongs to the class-V pyridoxal-phosphate-dependent aminotransferase family. NifS/IscS subfamily.</text>
</comment>
<keyword evidence="6" id="KW-0663">Pyridoxal phosphate</keyword>
<dbReference type="SUPFAM" id="SSF53383">
    <property type="entry name" value="PLP-dependent transferases"/>
    <property type="match status" value="1"/>
</dbReference>
<dbReference type="GO" id="GO:0046872">
    <property type="term" value="F:metal ion binding"/>
    <property type="evidence" value="ECO:0007669"/>
    <property type="project" value="UniProtKB-KW"/>
</dbReference>
<gene>
    <name evidence="10" type="ORF">METZ01_LOCUS248940</name>
</gene>
<keyword evidence="5" id="KW-0479">Metal-binding</keyword>
<sequence length="385" mass="40871">QTSAGTIYLDNLATSAVDPRVLEAMLPFFSECFGNAASKTHSYGLVAAEALETARAQVARLVGAPSPQEVIFTSGATEANNLAIKGVIEFQGTQPCHVVTCVTEHKAVLDCCRSLEKKGVRFTYLTVDAYGRIDLDQLRDAIGEQTVLISIMAANNEIGTVQPLATIGQIAKEKEVLWHCDAAQAAGKIPLDVDDLGIDLLSISAHKMYGPKGQGALFARRKHPRVRMAPQLEGGGQERGLRSGTVNVPGAVGLGKACEICATEMAAGEAERVRAMRDRLYQGLLAGMVTEVTLNGHVEHRLPGCLNVSLHNLDGAALIIALRDIALSSGAACTSGASEPSHVLRAIGRDDTLAFGSLRFGVGRFNTECEMDLAARRVVAEANRL</sequence>
<dbReference type="FunFam" id="3.40.640.10:FF:000003">
    <property type="entry name" value="Cysteine desulfurase IscS"/>
    <property type="match status" value="1"/>
</dbReference>
<dbReference type="PANTHER" id="PTHR11601">
    <property type="entry name" value="CYSTEINE DESULFURYLASE FAMILY MEMBER"/>
    <property type="match status" value="1"/>
</dbReference>
<keyword evidence="8" id="KW-0411">Iron-sulfur</keyword>
<dbReference type="GO" id="GO:0051536">
    <property type="term" value="F:iron-sulfur cluster binding"/>
    <property type="evidence" value="ECO:0007669"/>
    <property type="project" value="UniProtKB-KW"/>
</dbReference>
<evidence type="ECO:0000256" key="2">
    <source>
        <dbReference type="ARBA" id="ARBA00006490"/>
    </source>
</evidence>